<dbReference type="eggNOG" id="COG1388">
    <property type="taxonomic scope" value="Bacteria"/>
</dbReference>
<dbReference type="KEGG" id="drm:Dred_1413"/>
<dbReference type="InterPro" id="IPR018392">
    <property type="entry name" value="LysM"/>
</dbReference>
<feature type="region of interest" description="Disordered" evidence="1">
    <location>
        <begin position="72"/>
        <end position="120"/>
    </location>
</feature>
<feature type="domain" description="LysM" evidence="3">
    <location>
        <begin position="25"/>
        <end position="68"/>
    </location>
</feature>
<dbReference type="PANTHER" id="PTHR33734:SF22">
    <property type="entry name" value="MEMBRANE-BOUND LYTIC MUREIN TRANSGLYCOSYLASE D"/>
    <property type="match status" value="1"/>
</dbReference>
<dbReference type="CAZy" id="CBM50">
    <property type="family name" value="Carbohydrate-Binding Module Family 50"/>
</dbReference>
<dbReference type="PANTHER" id="PTHR33734">
    <property type="entry name" value="LYSM DOMAIN-CONTAINING GPI-ANCHORED PROTEIN 2"/>
    <property type="match status" value="1"/>
</dbReference>
<gene>
    <name evidence="4" type="ordered locus">Dred_1413</name>
</gene>
<dbReference type="Pfam" id="PF01476">
    <property type="entry name" value="LysM"/>
    <property type="match status" value="2"/>
</dbReference>
<dbReference type="AlphaFoldDB" id="A4J4E0"/>
<sequence>MSKSKLILPGLLISLLLSANPVLAADYTVKDGDSLWKISQKNNISIDKLKAINGLSNDLLSVGQVLRIDGTPETKQASTAKQQPMPQTTKTNQTGWLPTNTSLESQEKQPNTVASYRPNNTLYTVKPGDTLGAIAQKNGISLEDLRGLNNLKGDLIYAGQTLVLKGSVSRGGDVHRSDSIDENSSVRYGQLVDWFTEGINILKPNKVFTVTDTATGKIIKLQVLGGSNHCDVEPLTKEDTETMLSLFTAWTWTPRPVCIHIDGRDIAASLSGMPHTTIENIKDNNVTGHYDMYLLNSKPHGSGVSQSYVQQHYDALERAAKVD</sequence>
<reference evidence="4 5" key="1">
    <citation type="submission" date="2007-03" db="EMBL/GenBank/DDBJ databases">
        <title>Complete sequence of Desulfotomaculum reducens MI-1.</title>
        <authorList>
            <consortium name="US DOE Joint Genome Institute"/>
            <person name="Copeland A."/>
            <person name="Lucas S."/>
            <person name="Lapidus A."/>
            <person name="Barry K."/>
            <person name="Detter J.C."/>
            <person name="Glavina del Rio T."/>
            <person name="Hammon N."/>
            <person name="Israni S."/>
            <person name="Dalin E."/>
            <person name="Tice H."/>
            <person name="Pitluck S."/>
            <person name="Sims D."/>
            <person name="Brettin T."/>
            <person name="Bruce D."/>
            <person name="Han C."/>
            <person name="Tapia R."/>
            <person name="Schmutz J."/>
            <person name="Larimer F."/>
            <person name="Land M."/>
            <person name="Hauser L."/>
            <person name="Kyrpides N."/>
            <person name="Kim E."/>
            <person name="Tebo B.M."/>
            <person name="Richardson P."/>
        </authorList>
    </citation>
    <scope>NUCLEOTIDE SEQUENCE [LARGE SCALE GENOMIC DNA]</scope>
    <source>
        <strain evidence="4 5">MI-1</strain>
    </source>
</reference>
<feature type="compositionally biased region" description="Polar residues" evidence="1">
    <location>
        <begin position="73"/>
        <end position="120"/>
    </location>
</feature>
<keyword evidence="2" id="KW-0732">Signal</keyword>
<dbReference type="InterPro" id="IPR036779">
    <property type="entry name" value="LysM_dom_sf"/>
</dbReference>
<evidence type="ECO:0000313" key="4">
    <source>
        <dbReference type="EMBL" id="ABO49943.1"/>
    </source>
</evidence>
<evidence type="ECO:0000259" key="3">
    <source>
        <dbReference type="PROSITE" id="PS51782"/>
    </source>
</evidence>
<dbReference type="Gene3D" id="3.10.350.10">
    <property type="entry name" value="LysM domain"/>
    <property type="match status" value="2"/>
</dbReference>
<keyword evidence="5" id="KW-1185">Reference proteome</keyword>
<dbReference type="PROSITE" id="PS51782">
    <property type="entry name" value="LYSM"/>
    <property type="match status" value="2"/>
</dbReference>
<dbReference type="SMART" id="SM00257">
    <property type="entry name" value="LysM"/>
    <property type="match status" value="2"/>
</dbReference>
<dbReference type="Proteomes" id="UP000001556">
    <property type="component" value="Chromosome"/>
</dbReference>
<dbReference type="HOGENOM" id="CLU_041648_0_0_9"/>
<dbReference type="OrthoDB" id="529831at2"/>
<feature type="signal peptide" evidence="2">
    <location>
        <begin position="1"/>
        <end position="24"/>
    </location>
</feature>
<proteinExistence type="predicted"/>
<dbReference type="SUPFAM" id="SSF54106">
    <property type="entry name" value="LysM domain"/>
    <property type="match status" value="2"/>
</dbReference>
<protein>
    <submittedName>
        <fullName evidence="4">Peptidoglycan-binding LysM</fullName>
    </submittedName>
</protein>
<organism evidence="4 5">
    <name type="scientific">Desulforamulus reducens (strain ATCC BAA-1160 / DSM 100696 / MI-1)</name>
    <name type="common">Desulfotomaculum reducens</name>
    <dbReference type="NCBI Taxonomy" id="349161"/>
    <lineage>
        <taxon>Bacteria</taxon>
        <taxon>Bacillati</taxon>
        <taxon>Bacillota</taxon>
        <taxon>Clostridia</taxon>
        <taxon>Eubacteriales</taxon>
        <taxon>Peptococcaceae</taxon>
        <taxon>Desulforamulus</taxon>
    </lineage>
</organism>
<evidence type="ECO:0000256" key="2">
    <source>
        <dbReference type="SAM" id="SignalP"/>
    </source>
</evidence>
<feature type="chain" id="PRO_5002670740" evidence="2">
    <location>
        <begin position="25"/>
        <end position="323"/>
    </location>
</feature>
<evidence type="ECO:0000256" key="1">
    <source>
        <dbReference type="SAM" id="MobiDB-lite"/>
    </source>
</evidence>
<name>A4J4E0_DESRM</name>
<evidence type="ECO:0000313" key="5">
    <source>
        <dbReference type="Proteomes" id="UP000001556"/>
    </source>
</evidence>
<feature type="domain" description="LysM" evidence="3">
    <location>
        <begin position="121"/>
        <end position="164"/>
    </location>
</feature>
<dbReference type="RefSeq" id="WP_011877762.1">
    <property type="nucleotide sequence ID" value="NC_009253.1"/>
</dbReference>
<dbReference type="EMBL" id="CP000612">
    <property type="protein sequence ID" value="ABO49943.1"/>
    <property type="molecule type" value="Genomic_DNA"/>
</dbReference>
<accession>A4J4E0</accession>
<dbReference type="CDD" id="cd00118">
    <property type="entry name" value="LysM"/>
    <property type="match status" value="2"/>
</dbReference>
<dbReference type="STRING" id="349161.Dred_1413"/>